<organism evidence="12 13">
    <name type="scientific">Flavobacterium aquaticum</name>
    <dbReference type="NCBI Taxonomy" id="1236486"/>
    <lineage>
        <taxon>Bacteria</taxon>
        <taxon>Pseudomonadati</taxon>
        <taxon>Bacteroidota</taxon>
        <taxon>Flavobacteriia</taxon>
        <taxon>Flavobacteriales</taxon>
        <taxon>Flavobacteriaceae</taxon>
        <taxon>Flavobacterium</taxon>
    </lineage>
</organism>
<dbReference type="Proteomes" id="UP000249620">
    <property type="component" value="Unassembled WGS sequence"/>
</dbReference>
<dbReference type="InterPro" id="IPR036318">
    <property type="entry name" value="FAD-bd_PCMH-like_sf"/>
</dbReference>
<gene>
    <name evidence="12" type="ORF">B0I03_106100</name>
</gene>
<keyword evidence="13" id="KW-1185">Reference proteome</keyword>
<evidence type="ECO:0000256" key="4">
    <source>
        <dbReference type="ARBA" id="ARBA00022989"/>
    </source>
</evidence>
<dbReference type="PROSITE" id="PS51846">
    <property type="entry name" value="CNNM"/>
    <property type="match status" value="1"/>
</dbReference>
<dbReference type="InterPro" id="IPR005170">
    <property type="entry name" value="Transptr-assoc_dom"/>
</dbReference>
<feature type="domain" description="CNNM transmembrane" evidence="11">
    <location>
        <begin position="1"/>
        <end position="189"/>
    </location>
</feature>
<evidence type="ECO:0000256" key="3">
    <source>
        <dbReference type="ARBA" id="ARBA00022737"/>
    </source>
</evidence>
<dbReference type="InterPro" id="IPR002550">
    <property type="entry name" value="CNNM"/>
</dbReference>
<feature type="transmembrane region" description="Helical" evidence="9">
    <location>
        <begin position="55"/>
        <end position="73"/>
    </location>
</feature>
<dbReference type="InterPro" id="IPR044751">
    <property type="entry name" value="Ion_transp-like_CBS"/>
</dbReference>
<keyword evidence="4 8" id="KW-1133">Transmembrane helix</keyword>
<dbReference type="AlphaFoldDB" id="A0A327YSH7"/>
<keyword evidence="5 7" id="KW-0129">CBS domain</keyword>
<feature type="transmembrane region" description="Helical" evidence="9">
    <location>
        <begin position="115"/>
        <end position="136"/>
    </location>
</feature>
<dbReference type="GO" id="GO:0050660">
    <property type="term" value="F:flavin adenine dinucleotide binding"/>
    <property type="evidence" value="ECO:0007669"/>
    <property type="project" value="InterPro"/>
</dbReference>
<dbReference type="Gene3D" id="3.10.580.10">
    <property type="entry name" value="CBS-domain"/>
    <property type="match status" value="1"/>
</dbReference>
<feature type="domain" description="CBS" evidence="10">
    <location>
        <begin position="272"/>
        <end position="329"/>
    </location>
</feature>
<feature type="transmembrane region" description="Helical" evidence="9">
    <location>
        <begin position="85"/>
        <end position="109"/>
    </location>
</feature>
<dbReference type="PROSITE" id="PS51371">
    <property type="entry name" value="CBS"/>
    <property type="match status" value="1"/>
</dbReference>
<keyword evidence="3" id="KW-0677">Repeat</keyword>
<evidence type="ECO:0000259" key="11">
    <source>
        <dbReference type="PROSITE" id="PS51846"/>
    </source>
</evidence>
<dbReference type="SUPFAM" id="SSF56176">
    <property type="entry name" value="FAD-binding/transporter-associated domain-like"/>
    <property type="match status" value="1"/>
</dbReference>
<evidence type="ECO:0000256" key="1">
    <source>
        <dbReference type="ARBA" id="ARBA00004141"/>
    </source>
</evidence>
<dbReference type="InterPro" id="IPR000644">
    <property type="entry name" value="CBS_dom"/>
</dbReference>
<dbReference type="InterPro" id="IPR046342">
    <property type="entry name" value="CBS_dom_sf"/>
</dbReference>
<evidence type="ECO:0000259" key="10">
    <source>
        <dbReference type="PROSITE" id="PS51371"/>
    </source>
</evidence>
<evidence type="ECO:0000313" key="12">
    <source>
        <dbReference type="EMBL" id="RAK20989.1"/>
    </source>
</evidence>
<dbReference type="OrthoDB" id="9798188at2"/>
<dbReference type="SMART" id="SM01091">
    <property type="entry name" value="CorC_HlyC"/>
    <property type="match status" value="1"/>
</dbReference>
<evidence type="ECO:0000313" key="13">
    <source>
        <dbReference type="Proteomes" id="UP000249620"/>
    </source>
</evidence>
<dbReference type="Pfam" id="PF03471">
    <property type="entry name" value="CorC_HlyC"/>
    <property type="match status" value="1"/>
</dbReference>
<keyword evidence="2 8" id="KW-0812">Transmembrane</keyword>
<dbReference type="Gene3D" id="3.30.465.10">
    <property type="match status" value="1"/>
</dbReference>
<evidence type="ECO:0000256" key="2">
    <source>
        <dbReference type="ARBA" id="ARBA00022692"/>
    </source>
</evidence>
<evidence type="ECO:0000256" key="5">
    <source>
        <dbReference type="ARBA" id="ARBA00023122"/>
    </source>
</evidence>
<evidence type="ECO:0000256" key="7">
    <source>
        <dbReference type="PROSITE-ProRule" id="PRU00703"/>
    </source>
</evidence>
<name>A0A327YSH7_9FLAO</name>
<dbReference type="InterPro" id="IPR016169">
    <property type="entry name" value="FAD-bd_PCMH_sub2"/>
</dbReference>
<keyword evidence="6 8" id="KW-0472">Membrane</keyword>
<protein>
    <submittedName>
        <fullName evidence="12">CBS domain containing-hemolysin-like protein</fullName>
    </submittedName>
</protein>
<accession>A0A327YSH7</accession>
<comment type="subcellular location">
    <subcellularLocation>
        <location evidence="1">Membrane</location>
        <topology evidence="1">Multi-pass membrane protein</topology>
    </subcellularLocation>
</comment>
<reference evidence="12 13" key="1">
    <citation type="submission" date="2018-06" db="EMBL/GenBank/DDBJ databases">
        <title>Genomic Encyclopedia of Type Strains, Phase III (KMG-III): the genomes of soil and plant-associated and newly described type strains.</title>
        <authorList>
            <person name="Whitman W."/>
        </authorList>
    </citation>
    <scope>NUCLEOTIDE SEQUENCE [LARGE SCALE GENOMIC DNA]</scope>
    <source>
        <strain evidence="12 13">CGMCC 1.12398</strain>
    </source>
</reference>
<evidence type="ECO:0000256" key="8">
    <source>
        <dbReference type="PROSITE-ProRule" id="PRU01193"/>
    </source>
</evidence>
<evidence type="ECO:0000256" key="9">
    <source>
        <dbReference type="SAM" id="Phobius"/>
    </source>
</evidence>
<dbReference type="EMBL" id="QLMI01000006">
    <property type="protein sequence ID" value="RAK20989.1"/>
    <property type="molecule type" value="Genomic_DNA"/>
</dbReference>
<sequence>MEIAIIVICLLLSAFFSGMEIAYVSSNKVYLSIEKRQQNFNASILNKLTEKPSQFITSMLVGNNVVLVIYGIYSGDLIIDWLNNYFELTSFVGLLLQTLISTAIILLTAEFLPKVFFQIYANSFIKFFAVPSYFFYQLFFWPTKFIIWISDIILRTFFKTPGDQVQEYFSKVELGNYITEQMNNVSHENEIDSEIQIFQNALEFSDLKARDIMTPRTEISGVDILDSVTELKETFIKTGYSKLLIYQNSIDDILGYVHSFELFKKPKTIKSIMIPVEYIPETIYIKDALDLLTKKRKSIAVVLDEYGGTSGIITVEDIIEQLFGEIEDEHDLDEELIDEIIEENTFLFSARLDVEYLNEKYNLEIPESDSYSTLGGFIVNYTKEIPLNEEKINIENFEIIIHSASNKKIELVRFSVKEEKR</sequence>
<dbReference type="GO" id="GO:0005886">
    <property type="term" value="C:plasma membrane"/>
    <property type="evidence" value="ECO:0007669"/>
    <property type="project" value="TreeGrafter"/>
</dbReference>
<dbReference type="Pfam" id="PF01595">
    <property type="entry name" value="CNNM"/>
    <property type="match status" value="1"/>
</dbReference>
<dbReference type="PANTHER" id="PTHR22777:SF17">
    <property type="entry name" value="UPF0053 PROTEIN SLL0260"/>
    <property type="match status" value="1"/>
</dbReference>
<comment type="caution">
    <text evidence="12">The sequence shown here is derived from an EMBL/GenBank/DDBJ whole genome shotgun (WGS) entry which is preliminary data.</text>
</comment>
<proteinExistence type="predicted"/>
<dbReference type="CDD" id="cd04590">
    <property type="entry name" value="CBS_pair_CorC_HlyC_assoc"/>
    <property type="match status" value="1"/>
</dbReference>
<dbReference type="PANTHER" id="PTHR22777">
    <property type="entry name" value="HEMOLYSIN-RELATED"/>
    <property type="match status" value="1"/>
</dbReference>
<dbReference type="Pfam" id="PF00571">
    <property type="entry name" value="CBS"/>
    <property type="match status" value="1"/>
</dbReference>
<dbReference type="SUPFAM" id="SSF54631">
    <property type="entry name" value="CBS-domain pair"/>
    <property type="match status" value="1"/>
</dbReference>
<dbReference type="RefSeq" id="WP_111567381.1">
    <property type="nucleotide sequence ID" value="NZ_QLMI01000006.1"/>
</dbReference>
<evidence type="ECO:0000256" key="6">
    <source>
        <dbReference type="ARBA" id="ARBA00023136"/>
    </source>
</evidence>